<dbReference type="EMBL" id="ML996082">
    <property type="protein sequence ID" value="KAF2156394.1"/>
    <property type="molecule type" value="Genomic_DNA"/>
</dbReference>
<proteinExistence type="inferred from homology"/>
<dbReference type="Pfam" id="PF00931">
    <property type="entry name" value="NB-ARC"/>
    <property type="match status" value="1"/>
</dbReference>
<dbReference type="Gene3D" id="3.40.50.1820">
    <property type="entry name" value="alpha/beta hydrolase"/>
    <property type="match status" value="1"/>
</dbReference>
<feature type="compositionally biased region" description="Basic and acidic residues" evidence="3">
    <location>
        <begin position="1"/>
        <end position="14"/>
    </location>
</feature>
<dbReference type="Pfam" id="PF13424">
    <property type="entry name" value="TPR_12"/>
    <property type="match status" value="2"/>
</dbReference>
<feature type="domain" description="DUF676" evidence="5">
    <location>
        <begin position="77"/>
        <end position="208"/>
    </location>
</feature>
<feature type="repeat" description="TPR" evidence="2">
    <location>
        <begin position="1177"/>
        <end position="1210"/>
    </location>
</feature>
<dbReference type="Pfam" id="PF13374">
    <property type="entry name" value="TPR_10"/>
    <property type="match status" value="2"/>
</dbReference>
<dbReference type="Gene3D" id="3.40.50.300">
    <property type="entry name" value="P-loop containing nucleotide triphosphate hydrolases"/>
    <property type="match status" value="1"/>
</dbReference>
<evidence type="ECO:0000313" key="6">
    <source>
        <dbReference type="EMBL" id="KAF2156394.1"/>
    </source>
</evidence>
<organism evidence="6 7">
    <name type="scientific">Myriangium duriaei CBS 260.36</name>
    <dbReference type="NCBI Taxonomy" id="1168546"/>
    <lineage>
        <taxon>Eukaryota</taxon>
        <taxon>Fungi</taxon>
        <taxon>Dikarya</taxon>
        <taxon>Ascomycota</taxon>
        <taxon>Pezizomycotina</taxon>
        <taxon>Dothideomycetes</taxon>
        <taxon>Dothideomycetidae</taxon>
        <taxon>Myriangiales</taxon>
        <taxon>Myriangiaceae</taxon>
        <taxon>Myriangium</taxon>
    </lineage>
</organism>
<dbReference type="Pfam" id="PF05057">
    <property type="entry name" value="DUF676"/>
    <property type="match status" value="1"/>
</dbReference>
<evidence type="ECO:0000259" key="4">
    <source>
        <dbReference type="Pfam" id="PF00931"/>
    </source>
</evidence>
<sequence>MEDNFVHPHGDRSTKTKKPPAQPAATNNICGYCRKLYRKIARIYFRRWLKDHDSAASHQARPSLEVLYEGPSTEIDVVAVHGLGSNVDWAWTWKNGNHHVHWLKDPNMLPSVIPNARIIGYNYVSRWHKDAPKTRLRLLGENLIHSLHEFRQGNRDRPIVFLGHSLGGLVITYALLHAERIDDFQYLTHTTVGFVALGTPFRGTRMQSLADRLARLMILAGSSRTILRDLSLDNDTLWETLQDFCRLERKLNLPIVCFFELLRTTFGRRFNIPGALKGMVVDEKSASMESWRSLSLNSDHVRINKFSSPSDPSFASVATQIRIMCDKGKELIEERRETKMQCATHFLVPFGRDKDFVGRHPIMDQLMQRVPPSAEEDNCQQTIIEGLGGVGKTAIAIELVYRIRKQYPRCSIFWVSTVDTTSFENAYREIGKKLHITTSGKDKIDIKMLVKDALSQHPKEWLLVIDNADDQQMLFNDPNLRRYLPWSYRGSILFTSRTHDTASHLDIATRNIARVTDFTRREAVQFLEKNLKTAQFSDQQSTSDLLDLLSDLPLALKQAAAYMKQKDVTTTEYLRFCSACDTEMIRFLSGAFPDRMRGGEDARTRNSFITTWLISFRHIDRDYPRAAQCLKQISLLGEKNIPRECFMIDGGTENDENEPGDLYEVDELELEDSIATLKAYSFVTQQVGQNSYDVHRLVRLAVRTWLSREKNLSMCIRSTTQVLHRIFPRPQESNQNVWIGLLHHAEQLMSFPIVQNEKGSQLLNHLCEGNHMLGRYPKAEYWCRKKLDHSIALFGAQHPETISSMVTLIDTLQLQFKVEEAQSILCDAFPIHMMASASNHNTAFLYLTRLGSTLSAQMRHHQAKTLLENSLEFLRRTMGKEHPDTLSTMYILGRILQEGGHWQKSESVLKDMLDANSRVSGADHKNMLHSMVVLGESLLYQKKYGEAESVLQDTLALQRKGLNRDDPSLLKTISNLGHVLFLQGKREAADMTLRIGLEQCERMLGTEHPLALSCMAGFASMLSEQEYYQEAELLLRSVHAQQIKALPPDNPTTMSTLQRLAHALWGQGRDEEAELLIKNILILKLKCFNGENSAIGSNLAWVLRYRAKHPTTVTMYHDRLTSLRLELGAEHPDVIDCQFRLAYLLMQHSRFDEAETHCREALALRTKLFGPEDSLVVQSWEKLGNLLQFAGKYDKAEQVWREAIMLRTKLFGAENPDTIRARNELAEVLWSQGRNDETELILRDVFSLRLKVLGAEHPDTVSSALHLKELSQDQINTKKADAIVTVVEKLV</sequence>
<dbReference type="InterPro" id="IPR019734">
    <property type="entry name" value="TPR_rpt"/>
</dbReference>
<name>A0A9P4JCM2_9PEZI</name>
<evidence type="ECO:0000313" key="7">
    <source>
        <dbReference type="Proteomes" id="UP000799439"/>
    </source>
</evidence>
<dbReference type="SUPFAM" id="SSF48452">
    <property type="entry name" value="TPR-like"/>
    <property type="match status" value="3"/>
</dbReference>
<dbReference type="Proteomes" id="UP000799439">
    <property type="component" value="Unassembled WGS sequence"/>
</dbReference>
<dbReference type="SUPFAM" id="SSF53474">
    <property type="entry name" value="alpha/beta-Hydrolases"/>
    <property type="match status" value="1"/>
</dbReference>
<dbReference type="InterPro" id="IPR027417">
    <property type="entry name" value="P-loop_NTPase"/>
</dbReference>
<dbReference type="PANTHER" id="PTHR46082:SF6">
    <property type="entry name" value="AAA+ ATPASE DOMAIN-CONTAINING PROTEIN-RELATED"/>
    <property type="match status" value="1"/>
</dbReference>
<protein>
    <submittedName>
        <fullName evidence="6">TPR-like protein</fullName>
    </submittedName>
</protein>
<dbReference type="PROSITE" id="PS50005">
    <property type="entry name" value="TPR"/>
    <property type="match status" value="1"/>
</dbReference>
<gene>
    <name evidence="6" type="ORF">K461DRAFT_310859</name>
</gene>
<dbReference type="PANTHER" id="PTHR46082">
    <property type="entry name" value="ATP/GTP-BINDING PROTEIN-RELATED"/>
    <property type="match status" value="1"/>
</dbReference>
<feature type="region of interest" description="Disordered" evidence="3">
    <location>
        <begin position="1"/>
        <end position="24"/>
    </location>
</feature>
<accession>A0A9P4JCM2</accession>
<dbReference type="GO" id="GO:0043531">
    <property type="term" value="F:ADP binding"/>
    <property type="evidence" value="ECO:0007669"/>
    <property type="project" value="InterPro"/>
</dbReference>
<evidence type="ECO:0000259" key="5">
    <source>
        <dbReference type="Pfam" id="PF05057"/>
    </source>
</evidence>
<dbReference type="InterPro" id="IPR011990">
    <property type="entry name" value="TPR-like_helical_dom_sf"/>
</dbReference>
<dbReference type="InterPro" id="IPR029058">
    <property type="entry name" value="AB_hydrolase_fold"/>
</dbReference>
<evidence type="ECO:0000256" key="3">
    <source>
        <dbReference type="SAM" id="MobiDB-lite"/>
    </source>
</evidence>
<comment type="caution">
    <text evidence="6">The sequence shown here is derived from an EMBL/GenBank/DDBJ whole genome shotgun (WGS) entry which is preliminary data.</text>
</comment>
<dbReference type="SUPFAM" id="SSF52540">
    <property type="entry name" value="P-loop containing nucleoside triphosphate hydrolases"/>
    <property type="match status" value="1"/>
</dbReference>
<dbReference type="InterPro" id="IPR002182">
    <property type="entry name" value="NB-ARC"/>
</dbReference>
<keyword evidence="2" id="KW-0802">TPR repeat</keyword>
<reference evidence="6" key="1">
    <citation type="journal article" date="2020" name="Stud. Mycol.">
        <title>101 Dothideomycetes genomes: a test case for predicting lifestyles and emergence of pathogens.</title>
        <authorList>
            <person name="Haridas S."/>
            <person name="Albert R."/>
            <person name="Binder M."/>
            <person name="Bloem J."/>
            <person name="Labutti K."/>
            <person name="Salamov A."/>
            <person name="Andreopoulos B."/>
            <person name="Baker S."/>
            <person name="Barry K."/>
            <person name="Bills G."/>
            <person name="Bluhm B."/>
            <person name="Cannon C."/>
            <person name="Castanera R."/>
            <person name="Culley D."/>
            <person name="Daum C."/>
            <person name="Ezra D."/>
            <person name="Gonzalez J."/>
            <person name="Henrissat B."/>
            <person name="Kuo A."/>
            <person name="Liang C."/>
            <person name="Lipzen A."/>
            <person name="Lutzoni F."/>
            <person name="Magnuson J."/>
            <person name="Mondo S."/>
            <person name="Nolan M."/>
            <person name="Ohm R."/>
            <person name="Pangilinan J."/>
            <person name="Park H.-J."/>
            <person name="Ramirez L."/>
            <person name="Alfaro M."/>
            <person name="Sun H."/>
            <person name="Tritt A."/>
            <person name="Yoshinaga Y."/>
            <person name="Zwiers L.-H."/>
            <person name="Turgeon B."/>
            <person name="Goodwin S."/>
            <person name="Spatafora J."/>
            <person name="Crous P."/>
            <person name="Grigoriev I."/>
        </authorList>
    </citation>
    <scope>NUCLEOTIDE SEQUENCE</scope>
    <source>
        <strain evidence="6">CBS 260.36</strain>
    </source>
</reference>
<dbReference type="InterPro" id="IPR053137">
    <property type="entry name" value="NLR-like"/>
</dbReference>
<dbReference type="InterPro" id="IPR007751">
    <property type="entry name" value="DUF676_lipase-like"/>
</dbReference>
<comment type="similarity">
    <text evidence="1">Belongs to the putative lipase ROG1 family.</text>
</comment>
<feature type="domain" description="NB-ARC" evidence="4">
    <location>
        <begin position="375"/>
        <end position="530"/>
    </location>
</feature>
<evidence type="ECO:0000256" key="1">
    <source>
        <dbReference type="ARBA" id="ARBA00007920"/>
    </source>
</evidence>
<dbReference type="Gene3D" id="1.25.40.10">
    <property type="entry name" value="Tetratricopeptide repeat domain"/>
    <property type="match status" value="3"/>
</dbReference>
<dbReference type="SMART" id="SM00028">
    <property type="entry name" value="TPR"/>
    <property type="match status" value="5"/>
</dbReference>
<keyword evidence="7" id="KW-1185">Reference proteome</keyword>
<dbReference type="OrthoDB" id="20872at2759"/>
<evidence type="ECO:0000256" key="2">
    <source>
        <dbReference type="PROSITE-ProRule" id="PRU00339"/>
    </source>
</evidence>